<dbReference type="AlphaFoldDB" id="A0A2W1LFF8"/>
<dbReference type="InterPro" id="IPR009305">
    <property type="entry name" value="Mpo1-like"/>
</dbReference>
<accession>A0A2W1LFF8</accession>
<dbReference type="PANTHER" id="PTHR34205:SF2">
    <property type="entry name" value="DUF962 DOMAIN-CONTAINING PROTEIN"/>
    <property type="match status" value="1"/>
</dbReference>
<sequence length="109" mass="13455">MDFKKKAIRDLTYYVNAHQNKINRRLHYFAFLFAFLGWIFLLFNLWITVVLAILHYVLSWVGHFYYEGNKPASFRYPWIGFYAGFLWFFIRTYELVTRRELLARIIRKE</sequence>
<name>A0A2W1LFF8_9BACL</name>
<dbReference type="RefSeq" id="WP_111145297.1">
    <property type="nucleotide sequence ID" value="NZ_QKRB01000028.1"/>
</dbReference>
<protein>
    <submittedName>
        <fullName evidence="2">DUF962 domain-containing protein</fullName>
    </submittedName>
</protein>
<evidence type="ECO:0000313" key="3">
    <source>
        <dbReference type="Proteomes" id="UP000249522"/>
    </source>
</evidence>
<reference evidence="2 3" key="1">
    <citation type="submission" date="2018-06" db="EMBL/GenBank/DDBJ databases">
        <title>Paenibacillus imtechensis sp. nov.</title>
        <authorList>
            <person name="Pinnaka A.K."/>
            <person name="Singh H."/>
            <person name="Kaur M."/>
        </authorList>
    </citation>
    <scope>NUCLEOTIDE SEQUENCE [LARGE SCALE GENOMIC DNA]</scope>
    <source>
        <strain evidence="2 3">SMB1</strain>
    </source>
</reference>
<dbReference type="Proteomes" id="UP000249522">
    <property type="component" value="Unassembled WGS sequence"/>
</dbReference>
<evidence type="ECO:0000313" key="2">
    <source>
        <dbReference type="EMBL" id="PZD97439.1"/>
    </source>
</evidence>
<keyword evidence="1" id="KW-1133">Transmembrane helix</keyword>
<dbReference type="EMBL" id="QKRB01000028">
    <property type="protein sequence ID" value="PZD97439.1"/>
    <property type="molecule type" value="Genomic_DNA"/>
</dbReference>
<feature type="transmembrane region" description="Helical" evidence="1">
    <location>
        <begin position="28"/>
        <end position="58"/>
    </location>
</feature>
<gene>
    <name evidence="2" type="ORF">DNH61_02825</name>
</gene>
<proteinExistence type="predicted"/>
<keyword evidence="1" id="KW-0812">Transmembrane</keyword>
<keyword evidence="3" id="KW-1185">Reference proteome</keyword>
<dbReference type="Pfam" id="PF06127">
    <property type="entry name" value="Mpo1-like"/>
    <property type="match status" value="1"/>
</dbReference>
<evidence type="ECO:0000256" key="1">
    <source>
        <dbReference type="SAM" id="Phobius"/>
    </source>
</evidence>
<dbReference type="PANTHER" id="PTHR34205">
    <property type="entry name" value="TRANSMEMBRANE PROTEIN"/>
    <property type="match status" value="1"/>
</dbReference>
<dbReference type="OrthoDB" id="7356072at2"/>
<feature type="transmembrane region" description="Helical" evidence="1">
    <location>
        <begin position="78"/>
        <end position="96"/>
    </location>
</feature>
<comment type="caution">
    <text evidence="2">The sequence shown here is derived from an EMBL/GenBank/DDBJ whole genome shotgun (WGS) entry which is preliminary data.</text>
</comment>
<organism evidence="2 3">
    <name type="scientific">Paenibacillus sambharensis</name>
    <dbReference type="NCBI Taxonomy" id="1803190"/>
    <lineage>
        <taxon>Bacteria</taxon>
        <taxon>Bacillati</taxon>
        <taxon>Bacillota</taxon>
        <taxon>Bacilli</taxon>
        <taxon>Bacillales</taxon>
        <taxon>Paenibacillaceae</taxon>
        <taxon>Paenibacillus</taxon>
    </lineage>
</organism>
<keyword evidence="1" id="KW-0472">Membrane</keyword>